<evidence type="ECO:0000256" key="2">
    <source>
        <dbReference type="PIRSR" id="PIRSR613078-2"/>
    </source>
</evidence>
<dbReference type="Pfam" id="PF00300">
    <property type="entry name" value="His_Phos_1"/>
    <property type="match status" value="1"/>
</dbReference>
<dbReference type="InterPro" id="IPR013078">
    <property type="entry name" value="His_Pase_superF_clade-1"/>
</dbReference>
<feature type="binding site" evidence="2">
    <location>
        <begin position="9"/>
        <end position="16"/>
    </location>
    <ligand>
        <name>substrate</name>
    </ligand>
</feature>
<dbReference type="Gene3D" id="3.40.50.1240">
    <property type="entry name" value="Phosphoglycerate mutase-like"/>
    <property type="match status" value="1"/>
</dbReference>
<proteinExistence type="predicted"/>
<feature type="active site" description="Tele-phosphohistidine intermediate" evidence="1">
    <location>
        <position position="10"/>
    </location>
</feature>
<gene>
    <name evidence="3" type="primary">gpgP</name>
    <name evidence="3" type="ORF">SCARR_04901</name>
</gene>
<dbReference type="EMBL" id="CAAHFH010000002">
    <property type="protein sequence ID" value="VGO22804.1"/>
    <property type="molecule type" value="Genomic_DNA"/>
</dbReference>
<evidence type="ECO:0000313" key="4">
    <source>
        <dbReference type="Proteomes" id="UP000346198"/>
    </source>
</evidence>
<feature type="active site" description="Proton donor/acceptor" evidence="1">
    <location>
        <position position="90"/>
    </location>
</feature>
<sequence>MLNEYYACRHGESMANVKGIVISDPAVGTKQYGLTEKGRRQAAATAGKAEGFGADTLIFSSDFKRAAETAEILRAALGVAEVQFDIRLRERFFGEYEGATHSSYSKAWMNDALNAEHTTGGVESAGAVRKRMFSVVQSLETEHAGRKIILVSHGDPLLLLQCEFDGIETAQHRMLKYFDTAELRALIPKGLPIASKKSVDEIFSGIRNVAKIRGDLTEPETDSWGEDLLP</sequence>
<dbReference type="RefSeq" id="WP_136064450.1">
    <property type="nucleotide sequence ID" value="NZ_CAAHFH010000002.1"/>
</dbReference>
<dbReference type="CDD" id="cd07067">
    <property type="entry name" value="HP_PGM_like"/>
    <property type="match status" value="1"/>
</dbReference>
<dbReference type="AlphaFoldDB" id="A0A6C2UUF5"/>
<reference evidence="3 4" key="1">
    <citation type="submission" date="2019-04" db="EMBL/GenBank/DDBJ databases">
        <authorList>
            <person name="Van Vliet M D."/>
        </authorList>
    </citation>
    <scope>NUCLEOTIDE SEQUENCE [LARGE SCALE GENOMIC DNA]</scope>
    <source>
        <strain evidence="3 4">F21</strain>
    </source>
</reference>
<dbReference type="SUPFAM" id="SSF53254">
    <property type="entry name" value="Phosphoglycerate mutase-like"/>
    <property type="match status" value="1"/>
</dbReference>
<feature type="binding site" evidence="2">
    <location>
        <position position="65"/>
    </location>
    <ligand>
        <name>substrate</name>
    </ligand>
</feature>
<dbReference type="PANTHER" id="PTHR47821">
    <property type="entry name" value="PHOSPHOGLYCERATE MUTASE FAMILY PROTEIN"/>
    <property type="match status" value="1"/>
</dbReference>
<name>A0A6C2UUF5_9BACT</name>
<dbReference type="PANTHER" id="PTHR47821:SF2">
    <property type="entry name" value="PHOSPHOGLYCERATE MUTASE FAMILY PROTEIN"/>
    <property type="match status" value="1"/>
</dbReference>
<dbReference type="InterPro" id="IPR029033">
    <property type="entry name" value="His_PPase_superfam"/>
</dbReference>
<accession>A0A6C2UUF5</accession>
<keyword evidence="4" id="KW-1185">Reference proteome</keyword>
<dbReference type="Proteomes" id="UP000346198">
    <property type="component" value="Unassembled WGS sequence"/>
</dbReference>
<dbReference type="SMART" id="SM00855">
    <property type="entry name" value="PGAM"/>
    <property type="match status" value="1"/>
</dbReference>
<protein>
    <submittedName>
        <fullName evidence="3">Glucosyl-3-phosphoglycerate phosphatase</fullName>
    </submittedName>
</protein>
<evidence type="ECO:0000313" key="3">
    <source>
        <dbReference type="EMBL" id="VGO22804.1"/>
    </source>
</evidence>
<organism evidence="3 4">
    <name type="scientific">Pontiella sulfatireligans</name>
    <dbReference type="NCBI Taxonomy" id="2750658"/>
    <lineage>
        <taxon>Bacteria</taxon>
        <taxon>Pseudomonadati</taxon>
        <taxon>Kiritimatiellota</taxon>
        <taxon>Kiritimatiellia</taxon>
        <taxon>Kiritimatiellales</taxon>
        <taxon>Pontiellaceae</taxon>
        <taxon>Pontiella</taxon>
    </lineage>
</organism>
<evidence type="ECO:0000256" key="1">
    <source>
        <dbReference type="PIRSR" id="PIRSR613078-1"/>
    </source>
</evidence>